<reference evidence="1" key="1">
    <citation type="submission" date="2014-09" db="EMBL/GenBank/DDBJ databases">
        <authorList>
            <person name="Magalhaes I.L.F."/>
            <person name="Oliveira U."/>
            <person name="Santos F.R."/>
            <person name="Vidigal T.H.D.A."/>
            <person name="Brescovit A.D."/>
            <person name="Santos A.J."/>
        </authorList>
    </citation>
    <scope>NUCLEOTIDE SEQUENCE</scope>
    <source>
        <tissue evidence="1">Shoot tissue taken approximately 20 cm above the soil surface</tissue>
    </source>
</reference>
<name>A0A0A9AYM9_ARUDO</name>
<evidence type="ECO:0000313" key="1">
    <source>
        <dbReference type="EMBL" id="JAD56221.1"/>
    </source>
</evidence>
<protein>
    <submittedName>
        <fullName evidence="1">Uncharacterized protein</fullName>
    </submittedName>
</protein>
<reference evidence="1" key="2">
    <citation type="journal article" date="2015" name="Data Brief">
        <title>Shoot transcriptome of the giant reed, Arundo donax.</title>
        <authorList>
            <person name="Barrero R.A."/>
            <person name="Guerrero F.D."/>
            <person name="Moolhuijzen P."/>
            <person name="Goolsby J.A."/>
            <person name="Tidwell J."/>
            <person name="Bellgard S.E."/>
            <person name="Bellgard M.I."/>
        </authorList>
    </citation>
    <scope>NUCLEOTIDE SEQUENCE</scope>
    <source>
        <tissue evidence="1">Shoot tissue taken approximately 20 cm above the soil surface</tissue>
    </source>
</reference>
<dbReference type="EMBL" id="GBRH01241674">
    <property type="protein sequence ID" value="JAD56221.1"/>
    <property type="molecule type" value="Transcribed_RNA"/>
</dbReference>
<sequence length="33" mass="4060">MHLISSKYHVLAPIVPYWRKQTAIELMELKNWY</sequence>
<proteinExistence type="predicted"/>
<organism evidence="1">
    <name type="scientific">Arundo donax</name>
    <name type="common">Giant reed</name>
    <name type="synonym">Donax arundinaceus</name>
    <dbReference type="NCBI Taxonomy" id="35708"/>
    <lineage>
        <taxon>Eukaryota</taxon>
        <taxon>Viridiplantae</taxon>
        <taxon>Streptophyta</taxon>
        <taxon>Embryophyta</taxon>
        <taxon>Tracheophyta</taxon>
        <taxon>Spermatophyta</taxon>
        <taxon>Magnoliopsida</taxon>
        <taxon>Liliopsida</taxon>
        <taxon>Poales</taxon>
        <taxon>Poaceae</taxon>
        <taxon>PACMAD clade</taxon>
        <taxon>Arundinoideae</taxon>
        <taxon>Arundineae</taxon>
        <taxon>Arundo</taxon>
    </lineage>
</organism>
<accession>A0A0A9AYM9</accession>
<dbReference type="AlphaFoldDB" id="A0A0A9AYM9"/>